<gene>
    <name evidence="2" type="ORF">CDCA_CDCA01G0142</name>
</gene>
<feature type="region of interest" description="Disordered" evidence="1">
    <location>
        <begin position="1"/>
        <end position="41"/>
    </location>
</feature>
<reference evidence="2 3" key="1">
    <citation type="submission" date="2022-07" db="EMBL/GenBank/DDBJ databases">
        <title>Genome-wide signatures of adaptation to extreme environments.</title>
        <authorList>
            <person name="Cho C.H."/>
            <person name="Yoon H.S."/>
        </authorList>
    </citation>
    <scope>NUCLEOTIDE SEQUENCE [LARGE SCALE GENOMIC DNA]</scope>
    <source>
        <strain evidence="2 3">DBV 063 E5</strain>
    </source>
</reference>
<feature type="compositionally biased region" description="Low complexity" evidence="1">
    <location>
        <begin position="377"/>
        <end position="399"/>
    </location>
</feature>
<feature type="compositionally biased region" description="Low complexity" evidence="1">
    <location>
        <begin position="16"/>
        <end position="41"/>
    </location>
</feature>
<dbReference type="EMBL" id="JANCYW010000001">
    <property type="protein sequence ID" value="KAK4534117.1"/>
    <property type="molecule type" value="Genomic_DNA"/>
</dbReference>
<keyword evidence="3" id="KW-1185">Reference proteome</keyword>
<name>A0AAV9IP40_CYACA</name>
<dbReference type="Gene3D" id="3.30.420.40">
    <property type="match status" value="1"/>
</dbReference>
<organism evidence="2 3">
    <name type="scientific">Cyanidium caldarium</name>
    <name type="common">Red alga</name>
    <dbReference type="NCBI Taxonomy" id="2771"/>
    <lineage>
        <taxon>Eukaryota</taxon>
        <taxon>Rhodophyta</taxon>
        <taxon>Bangiophyceae</taxon>
        <taxon>Cyanidiales</taxon>
        <taxon>Cyanidiaceae</taxon>
        <taxon>Cyanidium</taxon>
    </lineage>
</organism>
<dbReference type="Proteomes" id="UP001301350">
    <property type="component" value="Unassembled WGS sequence"/>
</dbReference>
<proteinExistence type="predicted"/>
<feature type="region of interest" description="Disordered" evidence="1">
    <location>
        <begin position="96"/>
        <end position="122"/>
    </location>
</feature>
<dbReference type="AlphaFoldDB" id="A0AAV9IP40"/>
<protein>
    <submittedName>
        <fullName evidence="2">Uncharacterized protein</fullName>
    </submittedName>
</protein>
<feature type="region of interest" description="Disordered" evidence="1">
    <location>
        <begin position="309"/>
        <end position="434"/>
    </location>
</feature>
<accession>A0AAV9IP40</accession>
<dbReference type="InterPro" id="IPR043129">
    <property type="entry name" value="ATPase_NBD"/>
</dbReference>
<sequence length="996" mass="103478">MSPAGGRLSARRRQPGARGTAPAAAAAVASNRGRRSSVAESESEVLSVMVGIAAAGSACRVIVVEVSHALQHQRPQSPDAPHTPLPGQRAMIDSASQVSGAAGEMDPQPPWSIAPSDTAPISPPLAKDWLDALFMDDRAASCAAPEMPWPPTNSDHEMLAQRRHCHAFDVEALDPVAEAMASAMPPEHRSGTDAAAAVSAMSVNAAPAPGTASSVPTTEWMGVLSDLPELLGATMPPGPLREEAGEDPTSLLAAMLGNDRWGDLTAPTSRARVFGEAASATMAPADENDAGAGHSCVSTDVAAAALESPRDIHIGNSPSACPSSPDAGMSRTDSLLQTEWLTPERPSKATTHQRREPAPTRSTHMHETGSVGHRSLPSMSSVSTRTPSSTCSSSSSFSPLPSPARPPHHPSSLAGGCDTSPLLPPPPPPKHVCSASPDRVVAHFVEPAVSLRLSDLGTVGCAREQVVERVEALLLEAFALAQAYEQRRRRATGRSTGASPSSASVHVTDATMRAYQQQLSRCLASAPSLRASDNNHLDSTSMPVDSPAESYEAVVRRAAHVCGRKERRTRPPEISFRLVGLGLLLSGVDAASDQQVLQERLQRRFECAVTVNGWDDTTIPLARVMWPWGVPSAVPTVDASREARDAAAAEGGALSAAAVLIASERGSMCRLVAPARLMGNNRHGATDVRIGGYGTLLGDDGSPAVMVLEAIRMALAVRDHLLLDCVACGVGQACSVPHGTPADTSTVDIAQLQHDAEALLRSLAEHTDCADLDALIQGMYRMQGEREWIARLAPAVIQLALTRSDTGRPSPSISSLAAGSGAAVPSGGNGIARRALWRAGFALGRHVAAAIRQWIGDAAAAPSTAQRILPVACVGGLFAYLRNTPLGAGLRCGLQTMPSGRPGWSGEVHLLRLRTPPLSSTAGGATKTVCSGEVVAALQVADALALPPSLLPQLMLLQAHGSRGGGGAGRHTLLPAVAEWMRVACGDREGGCASMT</sequence>
<feature type="compositionally biased region" description="Polar residues" evidence="1">
    <location>
        <begin position="331"/>
        <end position="340"/>
    </location>
</feature>
<evidence type="ECO:0000256" key="1">
    <source>
        <dbReference type="SAM" id="MobiDB-lite"/>
    </source>
</evidence>
<evidence type="ECO:0000313" key="3">
    <source>
        <dbReference type="Proteomes" id="UP001301350"/>
    </source>
</evidence>
<evidence type="ECO:0000313" key="2">
    <source>
        <dbReference type="EMBL" id="KAK4534117.1"/>
    </source>
</evidence>
<comment type="caution">
    <text evidence="2">The sequence shown here is derived from an EMBL/GenBank/DDBJ whole genome shotgun (WGS) entry which is preliminary data.</text>
</comment>
<dbReference type="SUPFAM" id="SSF53067">
    <property type="entry name" value="Actin-like ATPase domain"/>
    <property type="match status" value="1"/>
</dbReference>